<keyword evidence="12" id="KW-0378">Hydrolase</keyword>
<dbReference type="PROSITE" id="PS50887">
    <property type="entry name" value="GGDEF"/>
    <property type="match status" value="1"/>
</dbReference>
<comment type="subcellular location">
    <subcellularLocation>
        <location evidence="1">Membrane</location>
    </subcellularLocation>
</comment>
<dbReference type="SMART" id="SM01079">
    <property type="entry name" value="CHASE"/>
    <property type="match status" value="1"/>
</dbReference>
<dbReference type="Pfam" id="PF13426">
    <property type="entry name" value="PAS_9"/>
    <property type="match status" value="1"/>
</dbReference>
<evidence type="ECO:0000256" key="1">
    <source>
        <dbReference type="ARBA" id="ARBA00004370"/>
    </source>
</evidence>
<dbReference type="Gene3D" id="3.30.450.20">
    <property type="entry name" value="PAS domain"/>
    <property type="match status" value="1"/>
</dbReference>
<evidence type="ECO:0000256" key="3">
    <source>
        <dbReference type="ARBA" id="ARBA00022636"/>
    </source>
</evidence>
<dbReference type="PROSITE" id="PS50839">
    <property type="entry name" value="CHASE"/>
    <property type="match status" value="1"/>
</dbReference>
<dbReference type="AlphaFoldDB" id="A0A7Z1ADN6"/>
<dbReference type="OrthoDB" id="9813913at2"/>
<evidence type="ECO:0000256" key="2">
    <source>
        <dbReference type="ARBA" id="ARBA00012282"/>
    </source>
</evidence>
<dbReference type="GO" id="GO:0007165">
    <property type="term" value="P:signal transduction"/>
    <property type="evidence" value="ECO:0007669"/>
    <property type="project" value="UniProtKB-ARBA"/>
</dbReference>
<name>A0A7Z1ADN6_9GAMM</name>
<dbReference type="RefSeq" id="WP_083220885.1">
    <property type="nucleotide sequence ID" value="NZ_MARB01000028.1"/>
</dbReference>
<dbReference type="InterPro" id="IPR035965">
    <property type="entry name" value="PAS-like_dom_sf"/>
</dbReference>
<accession>A0A7Z1ADN6</accession>
<feature type="domain" description="EAL" evidence="10">
    <location>
        <begin position="672"/>
        <end position="926"/>
    </location>
</feature>
<keyword evidence="5 7" id="KW-1133">Transmembrane helix</keyword>
<feature type="domain" description="CHASE" evidence="9">
    <location>
        <begin position="89"/>
        <end position="246"/>
    </location>
</feature>
<dbReference type="SUPFAM" id="SSF55073">
    <property type="entry name" value="Nucleotide cyclase"/>
    <property type="match status" value="1"/>
</dbReference>
<evidence type="ECO:0000259" key="9">
    <source>
        <dbReference type="PROSITE" id="PS50839"/>
    </source>
</evidence>
<dbReference type="SMART" id="SM00267">
    <property type="entry name" value="GGDEF"/>
    <property type="match status" value="1"/>
</dbReference>
<dbReference type="InterPro" id="IPR000160">
    <property type="entry name" value="GGDEF_dom"/>
</dbReference>
<dbReference type="Gene3D" id="3.30.450.350">
    <property type="entry name" value="CHASE domain"/>
    <property type="match status" value="1"/>
</dbReference>
<evidence type="ECO:0000256" key="5">
    <source>
        <dbReference type="ARBA" id="ARBA00022989"/>
    </source>
</evidence>
<dbReference type="SMART" id="SM00052">
    <property type="entry name" value="EAL"/>
    <property type="match status" value="1"/>
</dbReference>
<dbReference type="InterPro" id="IPR006189">
    <property type="entry name" value="CHASE_dom"/>
</dbReference>
<evidence type="ECO:0000259" key="10">
    <source>
        <dbReference type="PROSITE" id="PS50883"/>
    </source>
</evidence>
<dbReference type="NCBIfam" id="TIGR00254">
    <property type="entry name" value="GGDEF"/>
    <property type="match status" value="1"/>
</dbReference>
<dbReference type="Pfam" id="PF00563">
    <property type="entry name" value="EAL"/>
    <property type="match status" value="1"/>
</dbReference>
<dbReference type="GO" id="GO:0071111">
    <property type="term" value="F:cyclic-guanylate-specific phosphodiesterase activity"/>
    <property type="evidence" value="ECO:0007669"/>
    <property type="project" value="UniProtKB-EC"/>
</dbReference>
<organism evidence="12 13">
    <name type="scientific">Candidatus Thiodiazotropha endolucinida</name>
    <dbReference type="NCBI Taxonomy" id="1655433"/>
    <lineage>
        <taxon>Bacteria</taxon>
        <taxon>Pseudomonadati</taxon>
        <taxon>Pseudomonadota</taxon>
        <taxon>Gammaproteobacteria</taxon>
        <taxon>Chromatiales</taxon>
        <taxon>Sedimenticolaceae</taxon>
        <taxon>Candidatus Thiodiazotropha</taxon>
    </lineage>
</organism>
<dbReference type="InterPro" id="IPR000014">
    <property type="entry name" value="PAS"/>
</dbReference>
<dbReference type="GO" id="GO:0016020">
    <property type="term" value="C:membrane"/>
    <property type="evidence" value="ECO:0007669"/>
    <property type="project" value="UniProtKB-SubCell"/>
</dbReference>
<protein>
    <recommendedName>
        <fullName evidence="2">cyclic-guanylate-specific phosphodiesterase</fullName>
        <ecNumber evidence="2">3.1.4.52</ecNumber>
    </recommendedName>
</protein>
<dbReference type="InterPro" id="IPR029787">
    <property type="entry name" value="Nucleotide_cyclase"/>
</dbReference>
<dbReference type="InterPro" id="IPR052155">
    <property type="entry name" value="Biofilm_reg_signaling"/>
</dbReference>
<dbReference type="SUPFAM" id="SSF55785">
    <property type="entry name" value="PYP-like sensor domain (PAS domain)"/>
    <property type="match status" value="1"/>
</dbReference>
<keyword evidence="4 7" id="KW-0812">Transmembrane</keyword>
<dbReference type="Proteomes" id="UP000094769">
    <property type="component" value="Unassembled WGS sequence"/>
</dbReference>
<keyword evidence="3" id="KW-0973">c-di-GMP</keyword>
<reference evidence="12 13" key="1">
    <citation type="submission" date="2016-06" db="EMBL/GenBank/DDBJ databases">
        <title>Genome sequence of endosymbiont of Candidatus Endolucinida thiodiazotropha.</title>
        <authorList>
            <person name="Poehlein A."/>
            <person name="Koenig S."/>
            <person name="Heiden S.E."/>
            <person name="Thuermer A."/>
            <person name="Voget S."/>
            <person name="Daniel R."/>
            <person name="Markert S."/>
            <person name="Gros O."/>
            <person name="Schweder T."/>
        </authorList>
    </citation>
    <scope>NUCLEOTIDE SEQUENCE [LARGE SCALE GENOMIC DNA]</scope>
    <source>
        <strain evidence="12 13">COS</strain>
    </source>
</reference>
<feature type="transmembrane region" description="Helical" evidence="7">
    <location>
        <begin position="16"/>
        <end position="37"/>
    </location>
</feature>
<dbReference type="Pfam" id="PF00990">
    <property type="entry name" value="GGDEF"/>
    <property type="match status" value="1"/>
</dbReference>
<feature type="transmembrane region" description="Helical" evidence="7">
    <location>
        <begin position="320"/>
        <end position="337"/>
    </location>
</feature>
<dbReference type="Gene3D" id="3.30.70.270">
    <property type="match status" value="1"/>
</dbReference>
<dbReference type="PROSITE" id="PS50883">
    <property type="entry name" value="EAL"/>
    <property type="match status" value="1"/>
</dbReference>
<dbReference type="InterPro" id="IPR035919">
    <property type="entry name" value="EAL_sf"/>
</dbReference>
<dbReference type="InterPro" id="IPR001633">
    <property type="entry name" value="EAL_dom"/>
</dbReference>
<evidence type="ECO:0000259" key="11">
    <source>
        <dbReference type="PROSITE" id="PS50887"/>
    </source>
</evidence>
<dbReference type="InterPro" id="IPR042240">
    <property type="entry name" value="CHASE_sf"/>
</dbReference>
<feature type="domain" description="PAS" evidence="8">
    <location>
        <begin position="357"/>
        <end position="428"/>
    </location>
</feature>
<keyword evidence="6 7" id="KW-0472">Membrane</keyword>
<dbReference type="PANTHER" id="PTHR44757">
    <property type="entry name" value="DIGUANYLATE CYCLASE DGCP"/>
    <property type="match status" value="1"/>
</dbReference>
<comment type="caution">
    <text evidence="12">The sequence shown here is derived from an EMBL/GenBank/DDBJ whole genome shotgun (WGS) entry which is preliminary data.</text>
</comment>
<evidence type="ECO:0000313" key="12">
    <source>
        <dbReference type="EMBL" id="ODJ86066.1"/>
    </source>
</evidence>
<sequence length="939" mass="106038">MMYFNSREKIFKGYRAVVLWLSIVIFSWVSLIFSVWVELHTVDNEFNDRAGEIHRTLGQRISNLETVLTSLVGLYHSSDFLGIAEQTSFSQEMLKAYPFISAIMHMTRIPNERRDEFEAQMREQGFVSFRLKNDSQLGGDHIGTGGYYLPVSFIEPMDPRSANLLGYDLTRQPGVFNALQQSIKGGEIVSFGPVVINSSGKSQYFVLKPVYLGRYPPEKMQERVDMFNGMAVLCIELERFVDGIIEAGMPYDLSLLPVTDGDQMTHGGIMAGFSKSNIAKIAVDLSTFEYRQKIEVYGVVFELLVNQRIRADVIDWKNVLAIWLLSLLILFLAIAVYRNMRIAQLKEDEANAAIAAEDERFSHVIDTAFDAVITADANCMILSWNQQAVEVFGYNEEDVLGLHLLQLILTHNSLVEATDALKPMFKGSEEHPTGVRLEVEGRDRNSRKFPLDLAISCSRIGEVFTLSVFARDITERKQWDEKIRMLAYSDSLTKLPNRQAFKEQVSRAINVARRHQRIGAVLYLDLDEFKRINDTLGHDIGDMLLKNVTSRLEGQLRDTDLVERNCECEIENCNIARLGGDEFTVLLEDIQKPEVAALVAKRVQDAIARSYNLNGHEVYVTPSIGIAIFPRDGRDVEELLKNADTAMYHAKAVGKNNFQFYSEQMNILATTRLKLEGKLRKALACNEMELFYQPQIDLASGEIVFAEALLRWHEPELGMVSPVEFIPIAEETGMIMELGEWVLNEACRQNKEWQNAGYKPIRIGVNLSSMQFIQRDLSMKVAQALKNSRLNPKYLELEITESVIMRNVNETITTLKDFKDMGISISVDDFGTGYSSLNYLKRLPLDNLKVDRAFVKDIPDNEDDVTITSAIIALAQSLGLGVVAEGVETESQLQFLQQQGCEMAQGYFFSKPLPAKQLVGMLQHQDDSDGVGVTLTGKR</sequence>
<evidence type="ECO:0000256" key="4">
    <source>
        <dbReference type="ARBA" id="ARBA00022692"/>
    </source>
</evidence>
<dbReference type="CDD" id="cd01948">
    <property type="entry name" value="EAL"/>
    <property type="match status" value="1"/>
</dbReference>
<dbReference type="Pfam" id="PF03924">
    <property type="entry name" value="CHASE"/>
    <property type="match status" value="1"/>
</dbReference>
<proteinExistence type="predicted"/>
<dbReference type="PANTHER" id="PTHR44757:SF2">
    <property type="entry name" value="BIOFILM ARCHITECTURE MAINTENANCE PROTEIN MBAA"/>
    <property type="match status" value="1"/>
</dbReference>
<evidence type="ECO:0000256" key="7">
    <source>
        <dbReference type="SAM" id="Phobius"/>
    </source>
</evidence>
<dbReference type="NCBIfam" id="TIGR00229">
    <property type="entry name" value="sensory_box"/>
    <property type="match status" value="1"/>
</dbReference>
<dbReference type="SUPFAM" id="SSF141868">
    <property type="entry name" value="EAL domain-like"/>
    <property type="match status" value="1"/>
</dbReference>
<gene>
    <name evidence="12" type="primary">gmr_23</name>
    <name evidence="12" type="ORF">CODIS_37010</name>
</gene>
<dbReference type="EMBL" id="MARB01000028">
    <property type="protein sequence ID" value="ODJ86066.1"/>
    <property type="molecule type" value="Genomic_DNA"/>
</dbReference>
<dbReference type="FunFam" id="3.20.20.450:FF:000001">
    <property type="entry name" value="Cyclic di-GMP phosphodiesterase yahA"/>
    <property type="match status" value="1"/>
</dbReference>
<dbReference type="InterPro" id="IPR043128">
    <property type="entry name" value="Rev_trsase/Diguanyl_cyclase"/>
</dbReference>
<keyword evidence="13" id="KW-1185">Reference proteome</keyword>
<dbReference type="EC" id="3.1.4.52" evidence="2"/>
<dbReference type="Gene3D" id="3.20.20.450">
    <property type="entry name" value="EAL domain"/>
    <property type="match status" value="1"/>
</dbReference>
<dbReference type="PROSITE" id="PS50112">
    <property type="entry name" value="PAS"/>
    <property type="match status" value="1"/>
</dbReference>
<evidence type="ECO:0000259" key="8">
    <source>
        <dbReference type="PROSITE" id="PS50112"/>
    </source>
</evidence>
<dbReference type="SMART" id="SM00091">
    <property type="entry name" value="PAS"/>
    <property type="match status" value="1"/>
</dbReference>
<evidence type="ECO:0000256" key="6">
    <source>
        <dbReference type="ARBA" id="ARBA00023136"/>
    </source>
</evidence>
<dbReference type="CDD" id="cd01949">
    <property type="entry name" value="GGDEF"/>
    <property type="match status" value="1"/>
</dbReference>
<feature type="domain" description="GGDEF" evidence="11">
    <location>
        <begin position="517"/>
        <end position="663"/>
    </location>
</feature>
<evidence type="ECO:0000313" key="13">
    <source>
        <dbReference type="Proteomes" id="UP000094769"/>
    </source>
</evidence>